<dbReference type="NCBIfam" id="TIGR03729">
    <property type="entry name" value="acc_ester"/>
    <property type="match status" value="1"/>
</dbReference>
<organism evidence="2 3">
    <name type="scientific">Secundilactobacillus similis DSM 23365 = JCM 2765</name>
    <dbReference type="NCBI Taxonomy" id="1423804"/>
    <lineage>
        <taxon>Bacteria</taxon>
        <taxon>Bacillati</taxon>
        <taxon>Bacillota</taxon>
        <taxon>Bacilli</taxon>
        <taxon>Lactobacillales</taxon>
        <taxon>Lactobacillaceae</taxon>
        <taxon>Secundilactobacillus</taxon>
    </lineage>
</organism>
<dbReference type="Gene3D" id="3.60.21.10">
    <property type="match status" value="1"/>
</dbReference>
<keyword evidence="3" id="KW-1185">Reference proteome</keyword>
<sequence length="276" mass="32099">MALSSDQHLDINQVPVETVISQQAAWLLQQQVGIYLVAGDLFNHFDRSLAFMQQLQAAVPTTQVRFIAGNHDMVNGVTFDELEQPLDPTYLHNQFFDVPGTDWRIIGNNGWYDYSFADGLDKDVAAFEQWKRAYWLDSAIQQPMTDPERTDLVLEQVTAQLKRAQVDQKRVFFMTHFVPQSTYLRITDDNRFWNMANAMMGSQRLGNLLTQFKVDRVLFGHMHLRTQPRLIDGTTYYNQAVGYGTKRRHEWQSDSFLTEWQRQLRIVELDSANLKS</sequence>
<feature type="domain" description="Calcineurin-like phosphoesterase" evidence="1">
    <location>
        <begin position="30"/>
        <end position="223"/>
    </location>
</feature>
<dbReference type="GO" id="GO:0016787">
    <property type="term" value="F:hydrolase activity"/>
    <property type="evidence" value="ECO:0007669"/>
    <property type="project" value="InterPro"/>
</dbReference>
<gene>
    <name evidence="2" type="ORF">FD14_GL002060</name>
</gene>
<dbReference type="PATRIC" id="fig|1423804.4.peg.2235"/>
<dbReference type="SUPFAM" id="SSF56300">
    <property type="entry name" value="Metallo-dependent phosphatases"/>
    <property type="match status" value="1"/>
</dbReference>
<reference evidence="2 3" key="1">
    <citation type="journal article" date="2015" name="Genome Announc.">
        <title>Expanding the biotechnology potential of lactobacilli through comparative genomics of 213 strains and associated genera.</title>
        <authorList>
            <person name="Sun Z."/>
            <person name="Harris H.M."/>
            <person name="McCann A."/>
            <person name="Guo C."/>
            <person name="Argimon S."/>
            <person name="Zhang W."/>
            <person name="Yang X."/>
            <person name="Jeffery I.B."/>
            <person name="Cooney J.C."/>
            <person name="Kagawa T.F."/>
            <person name="Liu W."/>
            <person name="Song Y."/>
            <person name="Salvetti E."/>
            <person name="Wrobel A."/>
            <person name="Rasinkangas P."/>
            <person name="Parkhill J."/>
            <person name="Rea M.C."/>
            <person name="O'Sullivan O."/>
            <person name="Ritari J."/>
            <person name="Douillard F.P."/>
            <person name="Paul Ross R."/>
            <person name="Yang R."/>
            <person name="Briner A.E."/>
            <person name="Felis G.E."/>
            <person name="de Vos W.M."/>
            <person name="Barrangou R."/>
            <person name="Klaenhammer T.R."/>
            <person name="Caufield P.W."/>
            <person name="Cui Y."/>
            <person name="Zhang H."/>
            <person name="O'Toole P.W."/>
        </authorList>
    </citation>
    <scope>NUCLEOTIDE SEQUENCE [LARGE SCALE GENOMIC DNA]</scope>
    <source>
        <strain evidence="2 3">DSM 23365</strain>
    </source>
</reference>
<evidence type="ECO:0000259" key="1">
    <source>
        <dbReference type="Pfam" id="PF00149"/>
    </source>
</evidence>
<evidence type="ECO:0000313" key="3">
    <source>
        <dbReference type="Proteomes" id="UP000051442"/>
    </source>
</evidence>
<dbReference type="Proteomes" id="UP000051442">
    <property type="component" value="Unassembled WGS sequence"/>
</dbReference>
<name>A0A0R2EQJ1_9LACO</name>
<dbReference type="Pfam" id="PF00149">
    <property type="entry name" value="Metallophos"/>
    <property type="match status" value="1"/>
</dbReference>
<dbReference type="InterPro" id="IPR029052">
    <property type="entry name" value="Metallo-depent_PP-like"/>
</dbReference>
<dbReference type="EMBL" id="AYZM01000153">
    <property type="protein sequence ID" value="KRN18385.1"/>
    <property type="molecule type" value="Genomic_DNA"/>
</dbReference>
<dbReference type="InterPro" id="IPR022302">
    <property type="entry name" value="Phosphoesterase_putative"/>
</dbReference>
<evidence type="ECO:0000313" key="2">
    <source>
        <dbReference type="EMBL" id="KRN18385.1"/>
    </source>
</evidence>
<dbReference type="STRING" id="1423804.FD14_GL002060"/>
<accession>A0A0R2EQJ1</accession>
<dbReference type="AlphaFoldDB" id="A0A0R2EQJ1"/>
<dbReference type="InterPro" id="IPR004843">
    <property type="entry name" value="Calcineurin-like_PHP"/>
</dbReference>
<proteinExistence type="predicted"/>
<protein>
    <recommendedName>
        <fullName evidence="1">Calcineurin-like phosphoesterase domain-containing protein</fullName>
    </recommendedName>
</protein>
<comment type="caution">
    <text evidence="2">The sequence shown here is derived from an EMBL/GenBank/DDBJ whole genome shotgun (WGS) entry which is preliminary data.</text>
</comment>